<gene>
    <name evidence="1" type="ORF">C5167_035046</name>
</gene>
<evidence type="ECO:0000313" key="1">
    <source>
        <dbReference type="EMBL" id="RZC71795.1"/>
    </source>
</evidence>
<proteinExistence type="predicted"/>
<dbReference type="Proteomes" id="UP000316621">
    <property type="component" value="Chromosome 7"/>
</dbReference>
<organism evidence="1 2">
    <name type="scientific">Papaver somniferum</name>
    <name type="common">Opium poppy</name>
    <dbReference type="NCBI Taxonomy" id="3469"/>
    <lineage>
        <taxon>Eukaryota</taxon>
        <taxon>Viridiplantae</taxon>
        <taxon>Streptophyta</taxon>
        <taxon>Embryophyta</taxon>
        <taxon>Tracheophyta</taxon>
        <taxon>Spermatophyta</taxon>
        <taxon>Magnoliopsida</taxon>
        <taxon>Ranunculales</taxon>
        <taxon>Papaveraceae</taxon>
        <taxon>Papaveroideae</taxon>
        <taxon>Papaver</taxon>
    </lineage>
</organism>
<reference evidence="1 2" key="1">
    <citation type="journal article" date="2018" name="Science">
        <title>The opium poppy genome and morphinan production.</title>
        <authorList>
            <person name="Guo L."/>
            <person name="Winzer T."/>
            <person name="Yang X."/>
            <person name="Li Y."/>
            <person name="Ning Z."/>
            <person name="He Z."/>
            <person name="Teodor R."/>
            <person name="Lu Y."/>
            <person name="Bowser T.A."/>
            <person name="Graham I.A."/>
            <person name="Ye K."/>
        </authorList>
    </citation>
    <scope>NUCLEOTIDE SEQUENCE [LARGE SCALE GENOMIC DNA]</scope>
    <source>
        <strain evidence="2">cv. HN1</strain>
        <tissue evidence="1">Leaves</tissue>
    </source>
</reference>
<dbReference type="EMBL" id="CM010721">
    <property type="protein sequence ID" value="RZC71795.1"/>
    <property type="molecule type" value="Genomic_DNA"/>
</dbReference>
<evidence type="ECO:0000313" key="2">
    <source>
        <dbReference type="Proteomes" id="UP000316621"/>
    </source>
</evidence>
<sequence length="162" mass="17997">MTGARSTMISDPLVYTKASHVRVAFSDDGPLGKVKYAVTCYAKGFEALRRTYCPSELDSKALIWKHIGVLQRSRGLGFLPRMCKWKCDAGRLGLFKSIPSIPELDNMKVSCDTRPSNHELAVVIQDLQITTPLPSLHWGNHVLPPIVFRADAIINISYPLTS</sequence>
<dbReference type="STRING" id="3469.A0A4Y7KIS8"/>
<name>A0A4Y7KIS8_PAPSO</name>
<dbReference type="Gramene" id="RZC71795">
    <property type="protein sequence ID" value="RZC71795"/>
    <property type="gene ID" value="C5167_035046"/>
</dbReference>
<dbReference type="AlphaFoldDB" id="A0A4Y7KIS8"/>
<accession>A0A4Y7KIS8</accession>
<protein>
    <submittedName>
        <fullName evidence="1">Uncharacterized protein</fullName>
    </submittedName>
</protein>
<keyword evidence="2" id="KW-1185">Reference proteome</keyword>